<protein>
    <submittedName>
        <fullName evidence="2">Predicted Fe-Mo cluster-binding protein, NifX family</fullName>
    </submittedName>
</protein>
<dbReference type="STRING" id="206665.SAMN04488516_101400"/>
<dbReference type="InterPro" id="IPR036105">
    <property type="entry name" value="DiNase_FeMo-co_biosyn_sf"/>
</dbReference>
<keyword evidence="3" id="KW-1185">Reference proteome</keyword>
<reference evidence="2 3" key="1">
    <citation type="submission" date="2016-10" db="EMBL/GenBank/DDBJ databases">
        <authorList>
            <person name="de Groot N.N."/>
        </authorList>
    </citation>
    <scope>NUCLEOTIDE SEQUENCE [LARGE SCALE GENOMIC DNA]</scope>
    <source>
        <strain evidence="2 3">DSM 15269</strain>
    </source>
</reference>
<dbReference type="RefSeq" id="WP_092062579.1">
    <property type="nucleotide sequence ID" value="NZ_FNIN01000001.1"/>
</dbReference>
<dbReference type="InterPro" id="IPR033913">
    <property type="entry name" value="MTH1175_dom"/>
</dbReference>
<dbReference type="AlphaFoldDB" id="A0A1H0AI03"/>
<dbReference type="Pfam" id="PF02579">
    <property type="entry name" value="Nitro_FeMo-Co"/>
    <property type="match status" value="1"/>
</dbReference>
<proteinExistence type="predicted"/>
<sequence length="120" mass="13069">MKIAIPTSGDNLEAAFDQRFGRAAKFIIYDTETKKFKTIDNTQNLNAMQGAGVQTAQNVAAEKVDVVLTANCGPKAFQVLSHANIKVYTVQANTVQEAIDKFLNNEVSPLNDANVEGHWA</sequence>
<dbReference type="SUPFAM" id="SSF53146">
    <property type="entry name" value="Nitrogenase accessory factor-like"/>
    <property type="match status" value="1"/>
</dbReference>
<dbReference type="Proteomes" id="UP000199602">
    <property type="component" value="Unassembled WGS sequence"/>
</dbReference>
<accession>A0A1H0AI03</accession>
<dbReference type="PANTHER" id="PTHR42983">
    <property type="entry name" value="DINITROGENASE IRON-MOLYBDENUM COFACTOR PROTEIN-RELATED"/>
    <property type="match status" value="1"/>
</dbReference>
<dbReference type="PANTHER" id="PTHR42983:SF1">
    <property type="entry name" value="IRON-MOLYBDENUM PROTEIN"/>
    <property type="match status" value="1"/>
</dbReference>
<feature type="domain" description="Dinitrogenase iron-molybdenum cofactor biosynthesis" evidence="1">
    <location>
        <begin position="14"/>
        <end position="103"/>
    </location>
</feature>
<dbReference type="EMBL" id="FNIN01000001">
    <property type="protein sequence ID" value="SDN32436.1"/>
    <property type="molecule type" value="Genomic_DNA"/>
</dbReference>
<name>A0A1H0AI03_9BACT</name>
<dbReference type="OrthoDB" id="9807451at2"/>
<gene>
    <name evidence="2" type="ORF">SAMN04488516_101400</name>
</gene>
<evidence type="ECO:0000313" key="2">
    <source>
        <dbReference type="EMBL" id="SDN32436.1"/>
    </source>
</evidence>
<dbReference type="Gene3D" id="3.30.420.130">
    <property type="entry name" value="Dinitrogenase iron-molybdenum cofactor biosynthesis domain"/>
    <property type="match status" value="1"/>
</dbReference>
<dbReference type="CDD" id="cd00851">
    <property type="entry name" value="MTH1175"/>
    <property type="match status" value="1"/>
</dbReference>
<dbReference type="InterPro" id="IPR003731">
    <property type="entry name" value="Di-Nase_FeMo-co_biosynth"/>
</dbReference>
<organism evidence="2 3">
    <name type="scientific">Desulfonauticus submarinus</name>
    <dbReference type="NCBI Taxonomy" id="206665"/>
    <lineage>
        <taxon>Bacteria</taxon>
        <taxon>Pseudomonadati</taxon>
        <taxon>Thermodesulfobacteriota</taxon>
        <taxon>Desulfovibrionia</taxon>
        <taxon>Desulfovibrionales</taxon>
        <taxon>Desulfonauticaceae</taxon>
        <taxon>Desulfonauticus</taxon>
    </lineage>
</organism>
<evidence type="ECO:0000313" key="3">
    <source>
        <dbReference type="Proteomes" id="UP000199602"/>
    </source>
</evidence>
<evidence type="ECO:0000259" key="1">
    <source>
        <dbReference type="Pfam" id="PF02579"/>
    </source>
</evidence>